<comment type="caution">
    <text evidence="4">Lacks conserved residue(s) required for the propagation of feature annotation.</text>
</comment>
<proteinExistence type="inferred from homology"/>
<keyword evidence="4 5" id="KW-0472">Membrane</keyword>
<feature type="topological domain" description="Periplasmic" evidence="4">
    <location>
        <begin position="49"/>
        <end position="218"/>
    </location>
</feature>
<keyword evidence="4" id="KW-1043">Host membrane</keyword>
<keyword evidence="4" id="KW-1030">Host cell inner membrane</keyword>
<name>A0A0B4L946_9CAUD</name>
<evidence type="ECO:0000313" key="6">
    <source>
        <dbReference type="EMBL" id="AHJ86839.1"/>
    </source>
</evidence>
<gene>
    <name evidence="6" type="ORF">STP4a_242</name>
</gene>
<feature type="transmembrane region" description="Helical" evidence="5">
    <location>
        <begin position="30"/>
        <end position="48"/>
    </location>
</feature>
<dbReference type="GO" id="GO:0020002">
    <property type="term" value="C:host cell plasma membrane"/>
    <property type="evidence" value="ECO:0007669"/>
    <property type="project" value="UniProtKB-SubCell"/>
</dbReference>
<keyword evidence="4" id="KW-1032">Host cell membrane</keyword>
<sequence>MASKISLPITDIIFGVWDRVFKDNASGRVLVSRVVVVIIFFVLGLVWSKSDAILTTYRDSSYDTYAKIIQQERESRFETTALEQLQIVHISSGADFTAVYSFRPKNLNYFVDLIAYEGRLPSTVSEKSLDGFPVDKTTNEYSTHLGGRVFKSSQEFAFLPSKKKTTELKYMFSCPYFNLDNIYAGTVSMYWYAGAPTVSVERLESICGQAARTLGRSR</sequence>
<reference evidence="6" key="1">
    <citation type="submission" date="2015-06" db="EMBL/GenBank/DDBJ databases">
        <title>Genomic characterization of STP4-a, a novel T4 virulent phage infecting Salmonella.</title>
        <authorList>
            <person name="Li M."/>
            <person name="Wang J."/>
            <person name="Lin H."/>
            <person name="Han F."/>
        </authorList>
    </citation>
    <scope>NUCLEOTIDE SEQUENCE [LARGE SCALE GENOMIC DNA]</scope>
</reference>
<evidence type="ECO:0000256" key="2">
    <source>
        <dbReference type="ARBA" id="ARBA00022852"/>
    </source>
</evidence>
<comment type="similarity">
    <text evidence="4">Belongs to the T4likevirus holin family.</text>
</comment>
<dbReference type="GeneID" id="23681002"/>
<accession>A0A0B4L946</accession>
<evidence type="ECO:0000256" key="3">
    <source>
        <dbReference type="ARBA" id="ARBA00023142"/>
    </source>
</evidence>
<keyword evidence="3 4" id="KW-0578">Host cell lysis by virus</keyword>
<feature type="topological domain" description="Cytoplasmic" evidence="4">
    <location>
        <begin position="1"/>
        <end position="33"/>
    </location>
</feature>
<dbReference type="InterPro" id="IPR020982">
    <property type="entry name" value="Phage_T4_GpT_holin"/>
</dbReference>
<comment type="function">
    <text evidence="4">Accumulates harmlessly in the cytoplasmic membrane until it reaches a critical concentration that triggers the formation of micron-scale pores (holes) causing host cell membrane disruption and endolysin escape into the periplasmic space. Determines the precise timing of host cell lysis. Regulated by specific antiholins that somehow sense superinfections and then delay lysis. Participates with the endolysin and spanin proteins in the sequential events which lead to the programmed host cell lysis releasing the mature viral particles from the host cell.</text>
</comment>
<dbReference type="EMBL" id="KJ000058">
    <property type="protein sequence ID" value="AHJ86839.1"/>
    <property type="molecule type" value="Genomic_DNA"/>
</dbReference>
<dbReference type="GO" id="GO:0044659">
    <property type="term" value="P:viral release from host cell by cytolysis"/>
    <property type="evidence" value="ECO:0007669"/>
    <property type="project" value="InterPro"/>
</dbReference>
<protein>
    <recommendedName>
        <fullName evidence="4">Holin</fullName>
    </recommendedName>
</protein>
<organism evidence="6 7">
    <name type="scientific">Salmonella phage STP4-a</name>
    <dbReference type="NCBI Taxonomy" id="1445860"/>
    <lineage>
        <taxon>Viruses</taxon>
        <taxon>Duplodnaviria</taxon>
        <taxon>Heunggongvirae</taxon>
        <taxon>Uroviricota</taxon>
        <taxon>Caudoviricetes</taxon>
        <taxon>Pantevenvirales</taxon>
        <taxon>Straboviridae</taxon>
        <taxon>Tevenvirinae</taxon>
        <taxon>Gelderlandvirus</taxon>
        <taxon>Gelderlandvirus stp4a</taxon>
    </lineage>
</organism>
<keyword evidence="4" id="KW-0735">Signal-anchor</keyword>
<dbReference type="RefSeq" id="YP_009126192.1">
    <property type="nucleotide sequence ID" value="NC_026607.2"/>
</dbReference>
<dbReference type="Proteomes" id="UP000032000">
    <property type="component" value="Segment"/>
</dbReference>
<evidence type="ECO:0000256" key="1">
    <source>
        <dbReference type="ARBA" id="ARBA00022612"/>
    </source>
</evidence>
<keyword evidence="7" id="KW-1185">Reference proteome</keyword>
<keyword evidence="4 5" id="KW-1133">Transmembrane helix</keyword>
<dbReference type="GO" id="GO:0140911">
    <property type="term" value="F:pore-forming activity"/>
    <property type="evidence" value="ECO:0007669"/>
    <property type="project" value="UniProtKB-UniRule"/>
</dbReference>
<keyword evidence="1 4" id="KW-1188">Viral release from host cell</keyword>
<keyword evidence="4 5" id="KW-0812">Transmembrane</keyword>
<dbReference type="GO" id="GO:0016020">
    <property type="term" value="C:membrane"/>
    <property type="evidence" value="ECO:0007669"/>
    <property type="project" value="UniProtKB-UniRule"/>
</dbReference>
<evidence type="ECO:0000313" key="7">
    <source>
        <dbReference type="Proteomes" id="UP000032000"/>
    </source>
</evidence>
<keyword evidence="2 4" id="KW-0204">Cytolysis</keyword>
<dbReference type="Pfam" id="PF11031">
    <property type="entry name" value="Phage_holin_T"/>
    <property type="match status" value="1"/>
</dbReference>
<evidence type="ECO:0000256" key="5">
    <source>
        <dbReference type="SAM" id="Phobius"/>
    </source>
</evidence>
<evidence type="ECO:0000256" key="4">
    <source>
        <dbReference type="HAMAP-Rule" id="MF_04104"/>
    </source>
</evidence>
<dbReference type="HAMAP" id="MF_04104">
    <property type="entry name" value="HOLIN_T4"/>
    <property type="match status" value="1"/>
</dbReference>
<comment type="domain">
    <text evidence="4">The C-terminus serves, in association with the antiholin, as a DNA sensor for lysis inhibition under superinfection conditions.</text>
</comment>
<comment type="subunit">
    <text evidence="4">Homomultimer. Heterotetramer composed of 2 holin and 2 antiholin. The holin-antiholin complex binds dsDNA. Interacts (via C-terminus) with antiholin (via C-terminus); this interaction blocks the holin homomultimerization and delays host cell lysis. Interacts (via N-terminus) with the lysis inhibition accessory protein rIII; this interaction stabilizes the holin-antiholin complex thereby resulting in a robust block of the hole formation.</text>
</comment>
<comment type="subcellular location">
    <subcellularLocation>
        <location evidence="4">Host cell inner membrane</location>
        <topology evidence="4">Single-pass type II membrane protein</topology>
        <orientation evidence="4">Periplasmic side</orientation>
    </subcellularLocation>
    <text evidence="4">Classified as a class III holin.</text>
</comment>
<dbReference type="KEGG" id="vg:23681002"/>